<dbReference type="GO" id="GO:0010468">
    <property type="term" value="P:regulation of gene expression"/>
    <property type="evidence" value="ECO:0007669"/>
    <property type="project" value="UniProtKB-ARBA"/>
</dbReference>
<sequence length="223" mass="24969">MSHPPFAGDNNGGGDEQKETNKISTNPEVKMTTSKLPMNKGAANIFYKTRMCQRFADGRCRNGDKCNYAHGPKDLRDPPPNWQEFVKDNYTGENWNDDEKIILRMRICRKFYNGDQCPYGERCTFLHESPDKFKIKTASDSGKTRENASVMKIDNVVDHGQSQTLVGQHGLAANMVPVPITTEPLASSSTSNAPVVPQRLGRGFLKLANKKLVGIYADWIDEE</sequence>
<dbReference type="Gene3D" id="4.10.1000.10">
    <property type="entry name" value="Zinc finger, CCCH-type"/>
    <property type="match status" value="2"/>
</dbReference>
<evidence type="ECO:0000256" key="5">
    <source>
        <dbReference type="PROSITE-ProRule" id="PRU00723"/>
    </source>
</evidence>
<keyword evidence="4 5" id="KW-0862">Zinc</keyword>
<name>A0AAP0CHM3_9ASTR</name>
<protein>
    <recommendedName>
        <fullName evidence="7">C3H1-type domain-containing protein</fullName>
    </recommendedName>
</protein>
<gene>
    <name evidence="8" type="ORF">SSX86_026163</name>
</gene>
<dbReference type="GO" id="GO:0051252">
    <property type="term" value="P:regulation of RNA metabolic process"/>
    <property type="evidence" value="ECO:0007669"/>
    <property type="project" value="UniProtKB-ARBA"/>
</dbReference>
<feature type="zinc finger region" description="C3H1-type" evidence="5">
    <location>
        <begin position="102"/>
        <end position="130"/>
    </location>
</feature>
<dbReference type="GO" id="GO:0003729">
    <property type="term" value="F:mRNA binding"/>
    <property type="evidence" value="ECO:0007669"/>
    <property type="project" value="InterPro"/>
</dbReference>
<reference evidence="8 9" key="1">
    <citation type="submission" date="2024-04" db="EMBL/GenBank/DDBJ databases">
        <title>The reference genome of an endangered Asteraceae, Deinandra increscens subsp. villosa, native to the Central Coast of California.</title>
        <authorList>
            <person name="Guilliams M."/>
            <person name="Hasenstab-Lehman K."/>
            <person name="Meyer R."/>
            <person name="Mcevoy S."/>
        </authorList>
    </citation>
    <scope>NUCLEOTIDE SEQUENCE [LARGE SCALE GENOMIC DNA]</scope>
    <source>
        <tissue evidence="8">Leaf</tissue>
    </source>
</reference>
<evidence type="ECO:0000256" key="6">
    <source>
        <dbReference type="SAM" id="MobiDB-lite"/>
    </source>
</evidence>
<evidence type="ECO:0000313" key="9">
    <source>
        <dbReference type="Proteomes" id="UP001408789"/>
    </source>
</evidence>
<keyword evidence="9" id="KW-1185">Reference proteome</keyword>
<dbReference type="FunFam" id="4.10.1000.10:FF:000003">
    <property type="entry name" value="Zinc finger CCCH domain-containing protein"/>
    <property type="match status" value="1"/>
</dbReference>
<dbReference type="EMBL" id="JBCNJP010000025">
    <property type="protein sequence ID" value="KAK9055083.1"/>
    <property type="molecule type" value="Genomic_DNA"/>
</dbReference>
<dbReference type="Proteomes" id="UP001408789">
    <property type="component" value="Unassembled WGS sequence"/>
</dbReference>
<evidence type="ECO:0000256" key="1">
    <source>
        <dbReference type="ARBA" id="ARBA00022723"/>
    </source>
</evidence>
<evidence type="ECO:0000256" key="2">
    <source>
        <dbReference type="ARBA" id="ARBA00022737"/>
    </source>
</evidence>
<dbReference type="InterPro" id="IPR041367">
    <property type="entry name" value="Znf-CCCH_4"/>
</dbReference>
<comment type="caution">
    <text evidence="8">The sequence shown here is derived from an EMBL/GenBank/DDBJ whole genome shotgun (WGS) entry which is preliminary data.</text>
</comment>
<evidence type="ECO:0000259" key="7">
    <source>
        <dbReference type="PROSITE" id="PS50103"/>
    </source>
</evidence>
<feature type="zinc finger region" description="C3H1-type" evidence="5">
    <location>
        <begin position="46"/>
        <end position="73"/>
    </location>
</feature>
<dbReference type="SUPFAM" id="SSF90229">
    <property type="entry name" value="CCCH zinc finger"/>
    <property type="match status" value="2"/>
</dbReference>
<keyword evidence="3 5" id="KW-0863">Zinc-finger</keyword>
<evidence type="ECO:0000256" key="3">
    <source>
        <dbReference type="ARBA" id="ARBA00022771"/>
    </source>
</evidence>
<dbReference type="Pfam" id="PF00642">
    <property type="entry name" value="zf-CCCH"/>
    <property type="match status" value="1"/>
</dbReference>
<dbReference type="InterPro" id="IPR045877">
    <property type="entry name" value="ZFP36-like"/>
</dbReference>
<evidence type="ECO:0000313" key="8">
    <source>
        <dbReference type="EMBL" id="KAK9055083.1"/>
    </source>
</evidence>
<proteinExistence type="predicted"/>
<dbReference type="PANTHER" id="PTHR12547">
    <property type="entry name" value="CCCH ZINC FINGER/TIS11-RELATED"/>
    <property type="match status" value="1"/>
</dbReference>
<organism evidence="8 9">
    <name type="scientific">Deinandra increscens subsp. villosa</name>
    <dbReference type="NCBI Taxonomy" id="3103831"/>
    <lineage>
        <taxon>Eukaryota</taxon>
        <taxon>Viridiplantae</taxon>
        <taxon>Streptophyta</taxon>
        <taxon>Embryophyta</taxon>
        <taxon>Tracheophyta</taxon>
        <taxon>Spermatophyta</taxon>
        <taxon>Magnoliopsida</taxon>
        <taxon>eudicotyledons</taxon>
        <taxon>Gunneridae</taxon>
        <taxon>Pentapetalae</taxon>
        <taxon>asterids</taxon>
        <taxon>campanulids</taxon>
        <taxon>Asterales</taxon>
        <taxon>Asteraceae</taxon>
        <taxon>Asteroideae</taxon>
        <taxon>Heliantheae alliance</taxon>
        <taxon>Madieae</taxon>
        <taxon>Madiinae</taxon>
        <taxon>Deinandra</taxon>
    </lineage>
</organism>
<accession>A0AAP0CHM3</accession>
<dbReference type="Pfam" id="PF18044">
    <property type="entry name" value="zf-CCCH_4"/>
    <property type="match status" value="1"/>
</dbReference>
<keyword evidence="2" id="KW-0677">Repeat</keyword>
<dbReference type="SMART" id="SM00356">
    <property type="entry name" value="ZnF_C3H1"/>
    <property type="match status" value="2"/>
</dbReference>
<feature type="region of interest" description="Disordered" evidence="6">
    <location>
        <begin position="1"/>
        <end position="28"/>
    </location>
</feature>
<dbReference type="PROSITE" id="PS50103">
    <property type="entry name" value="ZF_C3H1"/>
    <property type="match status" value="2"/>
</dbReference>
<keyword evidence="1 5" id="KW-0479">Metal-binding</keyword>
<dbReference type="InterPro" id="IPR000571">
    <property type="entry name" value="Znf_CCCH"/>
</dbReference>
<dbReference type="PANTHER" id="PTHR12547:SF121">
    <property type="entry name" value="ZINC FINGER CCCH DOMAIN-CONTAINING PROTEIN 39"/>
    <property type="match status" value="1"/>
</dbReference>
<dbReference type="AlphaFoldDB" id="A0AAP0CHM3"/>
<dbReference type="InterPro" id="IPR036855">
    <property type="entry name" value="Znf_CCCH_sf"/>
</dbReference>
<dbReference type="GO" id="GO:0008270">
    <property type="term" value="F:zinc ion binding"/>
    <property type="evidence" value="ECO:0007669"/>
    <property type="project" value="UniProtKB-KW"/>
</dbReference>
<feature type="domain" description="C3H1-type" evidence="7">
    <location>
        <begin position="102"/>
        <end position="130"/>
    </location>
</feature>
<evidence type="ECO:0000256" key="4">
    <source>
        <dbReference type="ARBA" id="ARBA00022833"/>
    </source>
</evidence>
<feature type="domain" description="C3H1-type" evidence="7">
    <location>
        <begin position="46"/>
        <end position="73"/>
    </location>
</feature>